<dbReference type="PANTHER" id="PTHR11394">
    <property type="entry name" value="TASTE RECEPTOR TYPE 2"/>
    <property type="match status" value="1"/>
</dbReference>
<comment type="similarity">
    <text evidence="2 11">Belongs to the G-protein coupled receptor T2R family.</text>
</comment>
<sequence length="331" mass="36878">MDNLLYAIICSPFSLIASILNIFFLFCLRWPAVGINICQPLRFLLTTVLCNSTVHQLIIAMTIGLGFFTPPDWLLIVAKSLTYQTFCANFASNAWISIFYYMKIVPHKHPISLWIKRNIKVLTYSGYVLEQILLSSSIALGMVSYLLPPPQPPPAQNPSNSTSARLNGTNIAPETLSSFLFKQSTKVFLLYSAFPICALSISWGRTFIYLRGHMKRMEQSTSPFSQPQQQNQMRVTVMGIVQALLFIPSSVWSLIISIFYSSNVYKNLDGNKHITLTISSVSGLGNIVCLGISQAVFRVRVAAVLDKIWTKPEQTEQPKTGPDTSGHVGQS</sequence>
<proteinExistence type="inferred from homology"/>
<dbReference type="InterPro" id="IPR007960">
    <property type="entry name" value="TAS2R"/>
</dbReference>
<dbReference type="AlphaFoldDB" id="A0A3B1ILQ0"/>
<keyword evidence="7 12" id="KW-0297">G-protein coupled receptor</keyword>
<reference evidence="14" key="3">
    <citation type="submission" date="2025-08" db="UniProtKB">
        <authorList>
            <consortium name="Ensembl"/>
        </authorList>
    </citation>
    <scope>IDENTIFICATION</scope>
</reference>
<keyword evidence="10 12" id="KW-0807">Transducer</keyword>
<feature type="transmembrane region" description="Helical" evidence="13">
    <location>
        <begin position="43"/>
        <end position="69"/>
    </location>
</feature>
<organism evidence="14 15">
    <name type="scientific">Astyanax mexicanus</name>
    <name type="common">Blind cave fish</name>
    <name type="synonym">Astyanax fasciatus mexicanus</name>
    <dbReference type="NCBI Taxonomy" id="7994"/>
    <lineage>
        <taxon>Eukaryota</taxon>
        <taxon>Metazoa</taxon>
        <taxon>Chordata</taxon>
        <taxon>Craniata</taxon>
        <taxon>Vertebrata</taxon>
        <taxon>Euteleostomi</taxon>
        <taxon>Actinopterygii</taxon>
        <taxon>Neopterygii</taxon>
        <taxon>Teleostei</taxon>
        <taxon>Ostariophysi</taxon>
        <taxon>Characiformes</taxon>
        <taxon>Characoidei</taxon>
        <taxon>Acestrorhamphidae</taxon>
        <taxon>Acestrorhamphinae</taxon>
        <taxon>Astyanax</taxon>
    </lineage>
</organism>
<comment type="subcellular location">
    <subcellularLocation>
        <location evidence="1 12">Membrane</location>
        <topology evidence="1 12">Multi-pass membrane protein</topology>
    </subcellularLocation>
</comment>
<keyword evidence="5 12" id="KW-0812">Transmembrane</keyword>
<evidence type="ECO:0000256" key="2">
    <source>
        <dbReference type="ARBA" id="ARBA00007376"/>
    </source>
</evidence>
<dbReference type="GO" id="GO:0033038">
    <property type="term" value="F:bitter taste receptor activity"/>
    <property type="evidence" value="ECO:0007669"/>
    <property type="project" value="InterPro"/>
</dbReference>
<evidence type="ECO:0000256" key="1">
    <source>
        <dbReference type="ARBA" id="ARBA00004141"/>
    </source>
</evidence>
<feature type="transmembrane region" description="Helical" evidence="13">
    <location>
        <begin position="188"/>
        <end position="210"/>
    </location>
</feature>
<dbReference type="Proteomes" id="UP000018467">
    <property type="component" value="Unassembled WGS sequence"/>
</dbReference>
<evidence type="ECO:0000256" key="8">
    <source>
        <dbReference type="ARBA" id="ARBA00023136"/>
    </source>
</evidence>
<keyword evidence="8 12" id="KW-0472">Membrane</keyword>
<evidence type="ECO:0000256" key="7">
    <source>
        <dbReference type="ARBA" id="ARBA00023040"/>
    </source>
</evidence>
<dbReference type="InParanoid" id="A0A3B1ILQ0"/>
<evidence type="ECO:0000313" key="14">
    <source>
        <dbReference type="Ensembl" id="ENSAMXP00000030485.1"/>
    </source>
</evidence>
<dbReference type="GO" id="GO:0004930">
    <property type="term" value="F:G protein-coupled receptor activity"/>
    <property type="evidence" value="ECO:0007669"/>
    <property type="project" value="UniProtKB-KW"/>
</dbReference>
<dbReference type="PANTHER" id="PTHR11394:SF137">
    <property type="entry name" value="C-X-C CHEMOKINE RECEPTOR TYPE 3 ISOFORM X1-RELATED"/>
    <property type="match status" value="1"/>
</dbReference>
<accession>A0A3B1ILQ0</accession>
<reference evidence="15" key="2">
    <citation type="journal article" date="2014" name="Nat. Commun.">
        <title>The cavefish genome reveals candidate genes for eye loss.</title>
        <authorList>
            <person name="McGaugh S.E."/>
            <person name="Gross J.B."/>
            <person name="Aken B."/>
            <person name="Blin M."/>
            <person name="Borowsky R."/>
            <person name="Chalopin D."/>
            <person name="Hinaux H."/>
            <person name="Jeffery W.R."/>
            <person name="Keene A."/>
            <person name="Ma L."/>
            <person name="Minx P."/>
            <person name="Murphy D."/>
            <person name="O'Quin K.E."/>
            <person name="Retaux S."/>
            <person name="Rohner N."/>
            <person name="Searle S.M."/>
            <person name="Stahl B.A."/>
            <person name="Tabin C."/>
            <person name="Volff J.N."/>
            <person name="Yoshizawa M."/>
            <person name="Warren W.C."/>
        </authorList>
    </citation>
    <scope>NUCLEOTIDE SEQUENCE [LARGE SCALE GENOMIC DNA]</scope>
    <source>
        <strain evidence="15">female</strain>
    </source>
</reference>
<reference evidence="15" key="1">
    <citation type="submission" date="2013-03" db="EMBL/GenBank/DDBJ databases">
        <authorList>
            <person name="Jeffery W."/>
            <person name="Warren W."/>
            <person name="Wilson R.K."/>
        </authorList>
    </citation>
    <scope>NUCLEOTIDE SEQUENCE</scope>
    <source>
        <strain evidence="15">female</strain>
    </source>
</reference>
<evidence type="ECO:0000256" key="4">
    <source>
        <dbReference type="ARBA" id="ARBA00022606"/>
    </source>
</evidence>
<evidence type="ECO:0000313" key="15">
    <source>
        <dbReference type="Proteomes" id="UP000018467"/>
    </source>
</evidence>
<feature type="transmembrane region" description="Helical" evidence="13">
    <location>
        <begin position="273"/>
        <end position="297"/>
    </location>
</feature>
<evidence type="ECO:0000256" key="3">
    <source>
        <dbReference type="ARBA" id="ARBA00022480"/>
    </source>
</evidence>
<evidence type="ECO:0000256" key="12">
    <source>
        <dbReference type="RuleBase" id="RU004424"/>
    </source>
</evidence>
<keyword evidence="6 13" id="KW-1133">Transmembrane helix</keyword>
<evidence type="ECO:0000256" key="5">
    <source>
        <dbReference type="ARBA" id="ARBA00022692"/>
    </source>
</evidence>
<keyword evidence="3 12" id="KW-0919">Taste</keyword>
<protein>
    <recommendedName>
        <fullName evidence="12">Taste receptor type 2</fullName>
    </recommendedName>
</protein>
<dbReference type="Ensembl" id="ENSAMXT00000051765.1">
    <property type="protein sequence ID" value="ENSAMXP00000030485.1"/>
    <property type="gene ID" value="ENSAMXG00000037106.1"/>
</dbReference>
<dbReference type="OrthoDB" id="8724017at2759"/>
<feature type="transmembrane region" description="Helical" evidence="13">
    <location>
        <begin position="235"/>
        <end position="261"/>
    </location>
</feature>
<evidence type="ECO:0000256" key="13">
    <source>
        <dbReference type="SAM" id="Phobius"/>
    </source>
</evidence>
<dbReference type="Pfam" id="PF05296">
    <property type="entry name" value="TAS2R"/>
    <property type="match status" value="1"/>
</dbReference>
<evidence type="ECO:0000256" key="6">
    <source>
        <dbReference type="ARBA" id="ARBA00022989"/>
    </source>
</evidence>
<name>A0A3B1ILQ0_ASTMX</name>
<dbReference type="GO" id="GO:0016020">
    <property type="term" value="C:membrane"/>
    <property type="evidence" value="ECO:0007669"/>
    <property type="project" value="UniProtKB-SubCell"/>
</dbReference>
<evidence type="ECO:0000256" key="10">
    <source>
        <dbReference type="ARBA" id="ARBA00023224"/>
    </source>
</evidence>
<feature type="transmembrane region" description="Helical" evidence="13">
    <location>
        <begin position="6"/>
        <end position="31"/>
    </location>
</feature>
<dbReference type="SUPFAM" id="SSF81321">
    <property type="entry name" value="Family A G protein-coupled receptor-like"/>
    <property type="match status" value="1"/>
</dbReference>
<evidence type="ECO:0000256" key="9">
    <source>
        <dbReference type="ARBA" id="ARBA00023170"/>
    </source>
</evidence>
<keyword evidence="4 12" id="KW-0716">Sensory transduction</keyword>
<dbReference type="GeneTree" id="ENSGT00530000065251"/>
<reference evidence="14" key="4">
    <citation type="submission" date="2025-09" db="UniProtKB">
        <authorList>
            <consortium name="Ensembl"/>
        </authorList>
    </citation>
    <scope>IDENTIFICATION</scope>
</reference>
<keyword evidence="15" id="KW-1185">Reference proteome</keyword>
<feature type="transmembrane region" description="Helical" evidence="13">
    <location>
        <begin position="81"/>
        <end position="101"/>
    </location>
</feature>
<feature type="transmembrane region" description="Helical" evidence="13">
    <location>
        <begin position="121"/>
        <end position="147"/>
    </location>
</feature>
<keyword evidence="9 12" id="KW-0675">Receptor</keyword>
<evidence type="ECO:0000256" key="11">
    <source>
        <dbReference type="RuleBase" id="RU004423"/>
    </source>
</evidence>